<reference evidence="7 8" key="1">
    <citation type="journal article" date="2021" name="BMC Biol.">
        <title>Horizontally acquired antibacterial genes associated with adaptive radiation of ladybird beetles.</title>
        <authorList>
            <person name="Li H.S."/>
            <person name="Tang X.F."/>
            <person name="Huang Y.H."/>
            <person name="Xu Z.Y."/>
            <person name="Chen M.L."/>
            <person name="Du X.Y."/>
            <person name="Qiu B.Y."/>
            <person name="Chen P.T."/>
            <person name="Zhang W."/>
            <person name="Slipinski A."/>
            <person name="Escalona H.E."/>
            <person name="Waterhouse R.M."/>
            <person name="Zwick A."/>
            <person name="Pang H."/>
        </authorList>
    </citation>
    <scope>NUCLEOTIDE SEQUENCE [LARGE SCALE GENOMIC DNA]</scope>
    <source>
        <strain evidence="7">SYSU2018</strain>
    </source>
</reference>
<evidence type="ECO:0000256" key="1">
    <source>
        <dbReference type="ARBA" id="ARBA00002540"/>
    </source>
</evidence>
<keyword evidence="4" id="KW-0597">Phosphoprotein</keyword>
<name>A0ABD2MGB7_9CUCU</name>
<comment type="caution">
    <text evidence="7">The sequence shown here is derived from an EMBL/GenBank/DDBJ whole genome shotgun (WGS) entry which is preliminary data.</text>
</comment>
<evidence type="ECO:0000256" key="5">
    <source>
        <dbReference type="ARBA" id="ARBA00022782"/>
    </source>
</evidence>
<dbReference type="Pfam" id="PF06910">
    <property type="entry name" value="MEA1"/>
    <property type="match status" value="1"/>
</dbReference>
<evidence type="ECO:0000256" key="4">
    <source>
        <dbReference type="ARBA" id="ARBA00022553"/>
    </source>
</evidence>
<dbReference type="GO" id="GO:0007283">
    <property type="term" value="P:spermatogenesis"/>
    <property type="evidence" value="ECO:0007669"/>
    <property type="project" value="UniProtKB-KW"/>
</dbReference>
<evidence type="ECO:0000256" key="2">
    <source>
        <dbReference type="ARBA" id="ARBA00022245"/>
    </source>
</evidence>
<dbReference type="AlphaFoldDB" id="A0ABD2MGB7"/>
<dbReference type="GO" id="GO:0030154">
    <property type="term" value="P:cell differentiation"/>
    <property type="evidence" value="ECO:0007669"/>
    <property type="project" value="UniProtKB-KW"/>
</dbReference>
<keyword evidence="8" id="KW-1185">Reference proteome</keyword>
<keyword evidence="5" id="KW-0221">Differentiation</keyword>
<dbReference type="Proteomes" id="UP001516400">
    <property type="component" value="Unassembled WGS sequence"/>
</dbReference>
<comment type="function">
    <text evidence="1">May play an important role in spermatogenesis and/or testis development.</text>
</comment>
<proteinExistence type="predicted"/>
<protein>
    <recommendedName>
        <fullName evidence="2">Male-enhanced antigen 1</fullName>
    </recommendedName>
</protein>
<evidence type="ECO:0000256" key="3">
    <source>
        <dbReference type="ARBA" id="ARBA00022473"/>
    </source>
</evidence>
<keyword evidence="3" id="KW-0217">Developmental protein</keyword>
<evidence type="ECO:0000313" key="7">
    <source>
        <dbReference type="EMBL" id="KAL3265431.1"/>
    </source>
</evidence>
<gene>
    <name evidence="7" type="ORF">HHI36_009635</name>
</gene>
<organism evidence="7 8">
    <name type="scientific">Cryptolaemus montrouzieri</name>
    <dbReference type="NCBI Taxonomy" id="559131"/>
    <lineage>
        <taxon>Eukaryota</taxon>
        <taxon>Metazoa</taxon>
        <taxon>Ecdysozoa</taxon>
        <taxon>Arthropoda</taxon>
        <taxon>Hexapoda</taxon>
        <taxon>Insecta</taxon>
        <taxon>Pterygota</taxon>
        <taxon>Neoptera</taxon>
        <taxon>Endopterygota</taxon>
        <taxon>Coleoptera</taxon>
        <taxon>Polyphaga</taxon>
        <taxon>Cucujiformia</taxon>
        <taxon>Coccinelloidea</taxon>
        <taxon>Coccinellidae</taxon>
        <taxon>Scymninae</taxon>
        <taxon>Scymnini</taxon>
        <taxon>Cryptolaemus</taxon>
    </lineage>
</organism>
<keyword evidence="6" id="KW-0744">Spermatogenesis</keyword>
<accession>A0ABD2MGB7</accession>
<evidence type="ECO:0000256" key="6">
    <source>
        <dbReference type="ARBA" id="ARBA00022871"/>
    </source>
</evidence>
<dbReference type="InterPro" id="IPR009685">
    <property type="entry name" value="MEA1"/>
</dbReference>
<dbReference type="EMBL" id="JABFTP020000001">
    <property type="protein sequence ID" value="KAL3265431.1"/>
    <property type="molecule type" value="Genomic_DNA"/>
</dbReference>
<sequence length="180" mass="20710">MPVEQFITLQSMVYTNPVDPTEPDNQTEDEIIAAILGDNLDVPEEVYIQHGYELLPQEPELPEYFSQNNEVIRRMNEEDENFFCPVRSKPSDLSIFDDAPPCGNPSPQMMPAPDDIVREVWSDSNSSDIEMDSEKVKEVKQVMVNITLPASAIPEWAANVPEEQWKEYLFNKLHIRQKNK</sequence>
<dbReference type="PANTHER" id="PTHR17005">
    <property type="entry name" value="MALE-ENHANCED ANTIGEN-1"/>
    <property type="match status" value="1"/>
</dbReference>
<evidence type="ECO:0000313" key="8">
    <source>
        <dbReference type="Proteomes" id="UP001516400"/>
    </source>
</evidence>